<dbReference type="InterPro" id="IPR010994">
    <property type="entry name" value="RuvA_2-like"/>
</dbReference>
<dbReference type="RefSeq" id="WP_092550479.1">
    <property type="nucleotide sequence ID" value="NZ_CAWRBG010000030.1"/>
</dbReference>
<reference evidence="12" key="1">
    <citation type="submission" date="2016-10" db="EMBL/GenBank/DDBJ databases">
        <authorList>
            <person name="Varghese N."/>
            <person name="Submissions S."/>
        </authorList>
    </citation>
    <scope>NUCLEOTIDE SEQUENCE [LARGE SCALE GENOMIC DNA]</scope>
    <source>
        <strain evidence="12">DSM 18168</strain>
    </source>
</reference>
<evidence type="ECO:0000256" key="7">
    <source>
        <dbReference type="HAMAP-Rule" id="MF_01587"/>
    </source>
</evidence>
<dbReference type="SUPFAM" id="SSF56091">
    <property type="entry name" value="DNA ligase/mRNA capping enzyme, catalytic domain"/>
    <property type="match status" value="1"/>
</dbReference>
<dbReference type="OrthoDB" id="9759736at2"/>
<dbReference type="NCBIfam" id="NF005987">
    <property type="entry name" value="PRK08097.1"/>
    <property type="match status" value="1"/>
</dbReference>
<dbReference type="STRING" id="351659.SAMN05421784_11435"/>
<dbReference type="Pfam" id="PF01653">
    <property type="entry name" value="DNA_ligase_aden"/>
    <property type="match status" value="1"/>
</dbReference>
<dbReference type="Proteomes" id="UP000242496">
    <property type="component" value="Unassembled WGS sequence"/>
</dbReference>
<dbReference type="SUPFAM" id="SSF47781">
    <property type="entry name" value="RuvA domain 2-like"/>
    <property type="match status" value="1"/>
</dbReference>
<evidence type="ECO:0000256" key="6">
    <source>
        <dbReference type="ARBA" id="ARBA00034005"/>
    </source>
</evidence>
<dbReference type="Gene3D" id="2.40.50.140">
    <property type="entry name" value="Nucleic acid-binding proteins"/>
    <property type="match status" value="1"/>
</dbReference>
<feature type="region of interest" description="Disordered" evidence="8">
    <location>
        <begin position="583"/>
        <end position="608"/>
    </location>
</feature>
<dbReference type="InterPro" id="IPR020923">
    <property type="entry name" value="DNA_ligase_B"/>
</dbReference>
<evidence type="ECO:0000256" key="2">
    <source>
        <dbReference type="ARBA" id="ARBA00022705"/>
    </source>
</evidence>
<sequence length="608" mass="69665">MLNFLIGFLIAVSVSLFGMPAAFADKGHCSAWIQEKWSQEKLQHEIEHLKRQMVQWDYLYRQQGDSEIDDEIYDQLLETLVLWQSCSNQIPDSTFEIKVSQEGKQPHPVQHTGLNKLKEVWKVRQWLQGREKVWLQPKIDGVAVTLVYEKGQLVRFISRGDGIEGTDWMDKSLFIPSIPKQIKNAPEHTVLQGELFWQQKEHRQSISGSHGSRSKVAGLMMRKTPAAELKQIGVFIWGWPDGPYDMEVKLERLASMGFPLAQQHSHPVATPEDAEKRWKDYFELPLPFASDGVVLRQEIEPAGRQWRSGSNSWAIAWKYPLRQQVTTVKDVNFTIGRTGKISVVLGLEKVRLDDRQISRVNIGSVNRWKQWNVYPGDKITVALAGHGIPKLDKVVWRMAERPDIQPPDEQDYHYLSCLSFNYLSNVNEHYCQQQFIARLTWLGEKLKMKGIGQGTWAVLVRHGLVTNLTDWLALDKAQLEKVPNIGTKRAELIFAQLQQAKSQLFSSWREAIGLPYANRFTENMGWQWNVQPEGADTKHSLSLTAKQAEKISAFLQHPEIKRVIQSLAVHGIKEEKWIGEINTAEKQDVEPIDKSRKDGAASHPEAHN</sequence>
<comment type="similarity">
    <text evidence="7">Belongs to the NAD-dependent DNA ligase family. LigB subfamily.</text>
</comment>
<dbReference type="GO" id="GO:0003911">
    <property type="term" value="F:DNA ligase (NAD+) activity"/>
    <property type="evidence" value="ECO:0007669"/>
    <property type="project" value="UniProtKB-UniRule"/>
</dbReference>
<evidence type="ECO:0000259" key="10">
    <source>
        <dbReference type="SMART" id="SM00532"/>
    </source>
</evidence>
<evidence type="ECO:0000313" key="11">
    <source>
        <dbReference type="EMBL" id="SFU60062.1"/>
    </source>
</evidence>
<protein>
    <recommendedName>
        <fullName evidence="7">DNA ligase B</fullName>
        <ecNumber evidence="7">6.5.1.2</ecNumber>
    </recommendedName>
    <alternativeName>
        <fullName evidence="7">Polydeoxyribonucleotide synthase [NAD(+)] B</fullName>
    </alternativeName>
</protein>
<dbReference type="SUPFAM" id="SSF50249">
    <property type="entry name" value="Nucleic acid-binding proteins"/>
    <property type="match status" value="1"/>
</dbReference>
<dbReference type="HAMAP" id="MF_01587">
    <property type="entry name" value="DNA_ligase_B"/>
    <property type="match status" value="1"/>
</dbReference>
<keyword evidence="9" id="KW-0732">Signal</keyword>
<comment type="function">
    <text evidence="7">Catalyzes the formation of phosphodiester linkages between 5'-phosphoryl and 3'-hydroxyl groups in double-stranded DNA using NAD as a coenzyme and as the energy source for the reaction.</text>
</comment>
<dbReference type="Gene3D" id="1.10.287.610">
    <property type="entry name" value="Helix hairpin bin"/>
    <property type="match status" value="1"/>
</dbReference>
<keyword evidence="4 7" id="KW-0520">NAD</keyword>
<dbReference type="PANTHER" id="PTHR47810">
    <property type="entry name" value="DNA LIGASE"/>
    <property type="match status" value="1"/>
</dbReference>
<evidence type="ECO:0000256" key="5">
    <source>
        <dbReference type="ARBA" id="ARBA00023204"/>
    </source>
</evidence>
<dbReference type="InterPro" id="IPR013839">
    <property type="entry name" value="DNAligase_adenylation"/>
</dbReference>
<evidence type="ECO:0000256" key="4">
    <source>
        <dbReference type="ARBA" id="ARBA00023027"/>
    </source>
</evidence>
<keyword evidence="1 7" id="KW-0436">Ligase</keyword>
<keyword evidence="5 7" id="KW-0234">DNA repair</keyword>
<dbReference type="InterPro" id="IPR004150">
    <property type="entry name" value="NAD_DNA_ligase_OB"/>
</dbReference>
<dbReference type="GO" id="GO:0006281">
    <property type="term" value="P:DNA repair"/>
    <property type="evidence" value="ECO:0007669"/>
    <property type="project" value="UniProtKB-KW"/>
</dbReference>
<feature type="active site" description="N6-AMP-lysine intermediate" evidence="7">
    <location>
        <position position="138"/>
    </location>
</feature>
<keyword evidence="2 7" id="KW-0235">DNA replication</keyword>
<dbReference type="EC" id="6.5.1.2" evidence="7"/>
<dbReference type="AlphaFoldDB" id="A0A1I7HHI2"/>
<evidence type="ECO:0000256" key="1">
    <source>
        <dbReference type="ARBA" id="ARBA00022598"/>
    </source>
</evidence>
<feature type="signal peptide" evidence="9">
    <location>
        <begin position="1"/>
        <end position="24"/>
    </location>
</feature>
<dbReference type="PANTHER" id="PTHR47810:SF1">
    <property type="entry name" value="DNA LIGASE B"/>
    <property type="match status" value="1"/>
</dbReference>
<dbReference type="InterPro" id="IPR013840">
    <property type="entry name" value="DNAligase_N"/>
</dbReference>
<dbReference type="GO" id="GO:0006260">
    <property type="term" value="P:DNA replication"/>
    <property type="evidence" value="ECO:0007669"/>
    <property type="project" value="UniProtKB-KW"/>
</dbReference>
<feature type="chain" id="PRO_5017213693" description="DNA ligase B" evidence="9">
    <location>
        <begin position="25"/>
        <end position="608"/>
    </location>
</feature>
<comment type="catalytic activity">
    <reaction evidence="6 7">
        <text>NAD(+) + (deoxyribonucleotide)n-3'-hydroxyl + 5'-phospho-(deoxyribonucleotide)m = (deoxyribonucleotide)n+m + AMP + beta-nicotinamide D-nucleotide.</text>
        <dbReference type="EC" id="6.5.1.2"/>
    </reaction>
</comment>
<dbReference type="EMBL" id="FPBJ01000014">
    <property type="protein sequence ID" value="SFU60062.1"/>
    <property type="molecule type" value="Genomic_DNA"/>
</dbReference>
<evidence type="ECO:0000256" key="3">
    <source>
        <dbReference type="ARBA" id="ARBA00022763"/>
    </source>
</evidence>
<accession>A0A1I7HHI2</accession>
<organism evidence="11 12">
    <name type="scientific">Xenorhabdus koppenhoeferi</name>
    <dbReference type="NCBI Taxonomy" id="351659"/>
    <lineage>
        <taxon>Bacteria</taxon>
        <taxon>Pseudomonadati</taxon>
        <taxon>Pseudomonadota</taxon>
        <taxon>Gammaproteobacteria</taxon>
        <taxon>Enterobacterales</taxon>
        <taxon>Morganellaceae</taxon>
        <taxon>Xenorhabdus</taxon>
    </lineage>
</organism>
<dbReference type="Pfam" id="PF03120">
    <property type="entry name" value="OB_DNA_ligase"/>
    <property type="match status" value="1"/>
</dbReference>
<evidence type="ECO:0000256" key="9">
    <source>
        <dbReference type="SAM" id="SignalP"/>
    </source>
</evidence>
<dbReference type="Gene3D" id="3.30.470.30">
    <property type="entry name" value="DNA ligase/mRNA capping enzyme"/>
    <property type="match status" value="1"/>
</dbReference>
<feature type="domain" description="NAD-dependent DNA ligase N-terminal" evidence="10">
    <location>
        <begin position="41"/>
        <end position="447"/>
    </location>
</feature>
<name>A0A1I7HHI2_9GAMM</name>
<proteinExistence type="inferred from homology"/>
<dbReference type="InterPro" id="IPR050326">
    <property type="entry name" value="NAD_dep_DNA_ligaseB"/>
</dbReference>
<dbReference type="InterPro" id="IPR012340">
    <property type="entry name" value="NA-bd_OB-fold"/>
</dbReference>
<evidence type="ECO:0000256" key="8">
    <source>
        <dbReference type="SAM" id="MobiDB-lite"/>
    </source>
</evidence>
<dbReference type="SMART" id="SM00532">
    <property type="entry name" value="LIGANc"/>
    <property type="match status" value="1"/>
</dbReference>
<evidence type="ECO:0000313" key="12">
    <source>
        <dbReference type="Proteomes" id="UP000242496"/>
    </source>
</evidence>
<keyword evidence="12" id="KW-1185">Reference proteome</keyword>
<gene>
    <name evidence="7" type="primary">ligB</name>
    <name evidence="11" type="ORF">SAMN05421784_11435</name>
</gene>
<keyword evidence="3 7" id="KW-0227">DNA damage</keyword>
<dbReference type="Gene3D" id="1.10.150.20">
    <property type="entry name" value="5' to 3' exonuclease, C-terminal subdomain"/>
    <property type="match status" value="1"/>
</dbReference>